<comment type="catalytic activity">
    <reaction evidence="7">
        <text>nicotinate beta-D-ribonucleotide + ATP + H(+) = deamido-NAD(+) + diphosphate</text>
        <dbReference type="Rhea" id="RHEA:22860"/>
        <dbReference type="ChEBI" id="CHEBI:15378"/>
        <dbReference type="ChEBI" id="CHEBI:30616"/>
        <dbReference type="ChEBI" id="CHEBI:33019"/>
        <dbReference type="ChEBI" id="CHEBI:57502"/>
        <dbReference type="ChEBI" id="CHEBI:58437"/>
        <dbReference type="EC" id="2.7.7.18"/>
    </reaction>
</comment>
<dbReference type="InterPro" id="IPR004821">
    <property type="entry name" value="Cyt_trans-like"/>
</dbReference>
<accession>A0ABQ8TXX1</accession>
<evidence type="ECO:0000259" key="9">
    <source>
        <dbReference type="Pfam" id="PF01467"/>
    </source>
</evidence>
<dbReference type="EC" id="2.7.7.1" evidence="7"/>
<comment type="pathway">
    <text evidence="7">Cofactor biosynthesis; NAD(+) biosynthesis; NAD(+) from nicotinamide D-ribonucleotide: step 1/1.</text>
</comment>
<keyword evidence="6 7" id="KW-0520">NAD</keyword>
<evidence type="ECO:0000313" key="11">
    <source>
        <dbReference type="Proteomes" id="UP001148838"/>
    </source>
</evidence>
<evidence type="ECO:0000256" key="5">
    <source>
        <dbReference type="ARBA" id="ARBA00022840"/>
    </source>
</evidence>
<organism evidence="10 11">
    <name type="scientific">Periplaneta americana</name>
    <name type="common">American cockroach</name>
    <name type="synonym">Blatta americana</name>
    <dbReference type="NCBI Taxonomy" id="6978"/>
    <lineage>
        <taxon>Eukaryota</taxon>
        <taxon>Metazoa</taxon>
        <taxon>Ecdysozoa</taxon>
        <taxon>Arthropoda</taxon>
        <taxon>Hexapoda</taxon>
        <taxon>Insecta</taxon>
        <taxon>Pterygota</taxon>
        <taxon>Neoptera</taxon>
        <taxon>Polyneoptera</taxon>
        <taxon>Dictyoptera</taxon>
        <taxon>Blattodea</taxon>
        <taxon>Blattoidea</taxon>
        <taxon>Blattidae</taxon>
        <taxon>Blattinae</taxon>
        <taxon>Periplaneta</taxon>
    </lineage>
</organism>
<evidence type="ECO:0000256" key="1">
    <source>
        <dbReference type="ARBA" id="ARBA00022642"/>
    </source>
</evidence>
<comment type="catalytic activity">
    <reaction evidence="7">
        <text>beta-nicotinamide D-ribonucleotide + ATP + H(+) = diphosphate + NAD(+)</text>
        <dbReference type="Rhea" id="RHEA:21360"/>
        <dbReference type="ChEBI" id="CHEBI:14649"/>
        <dbReference type="ChEBI" id="CHEBI:15378"/>
        <dbReference type="ChEBI" id="CHEBI:30616"/>
        <dbReference type="ChEBI" id="CHEBI:33019"/>
        <dbReference type="ChEBI" id="CHEBI:57540"/>
        <dbReference type="EC" id="2.7.7.1"/>
    </reaction>
</comment>
<evidence type="ECO:0000256" key="3">
    <source>
        <dbReference type="ARBA" id="ARBA00022695"/>
    </source>
</evidence>
<dbReference type="Gene3D" id="3.40.50.620">
    <property type="entry name" value="HUPs"/>
    <property type="match status" value="1"/>
</dbReference>
<evidence type="ECO:0000256" key="7">
    <source>
        <dbReference type="RuleBase" id="RU362021"/>
    </source>
</evidence>
<keyword evidence="2 7" id="KW-0808">Transferase</keyword>
<dbReference type="InterPro" id="IPR051182">
    <property type="entry name" value="Euk_NMN_adenylyltrnsfrase"/>
</dbReference>
<proteinExistence type="inferred from homology"/>
<dbReference type="SUPFAM" id="SSF52374">
    <property type="entry name" value="Nucleotidylyl transferase"/>
    <property type="match status" value="1"/>
</dbReference>
<dbReference type="PANTHER" id="PTHR12039">
    <property type="entry name" value="NICOTINAMIDE MONONUCLEOTIDE ADENYLYLTRANSFERASE"/>
    <property type="match status" value="1"/>
</dbReference>
<feature type="compositionally biased region" description="Polar residues" evidence="8">
    <location>
        <begin position="289"/>
        <end position="306"/>
    </location>
</feature>
<dbReference type="EC" id="2.7.7.18" evidence="7"/>
<keyword evidence="11" id="KW-1185">Reference proteome</keyword>
<reference evidence="10 11" key="1">
    <citation type="journal article" date="2022" name="Allergy">
        <title>Genome assembly and annotation of Periplaneta americana reveal a comprehensive cockroach allergen profile.</title>
        <authorList>
            <person name="Wang L."/>
            <person name="Xiong Q."/>
            <person name="Saelim N."/>
            <person name="Wang L."/>
            <person name="Nong W."/>
            <person name="Wan A.T."/>
            <person name="Shi M."/>
            <person name="Liu X."/>
            <person name="Cao Q."/>
            <person name="Hui J.H.L."/>
            <person name="Sookrung N."/>
            <person name="Leung T.F."/>
            <person name="Tungtrongchitr A."/>
            <person name="Tsui S.K.W."/>
        </authorList>
    </citation>
    <scope>NUCLEOTIDE SEQUENCE [LARGE SCALE GENOMIC DNA]</scope>
    <source>
        <strain evidence="10">PWHHKU_190912</strain>
    </source>
</reference>
<keyword evidence="4 7" id="KW-0547">Nucleotide-binding</keyword>
<gene>
    <name evidence="10" type="ORF">ANN_02432</name>
</gene>
<dbReference type="Pfam" id="PF01467">
    <property type="entry name" value="CTP_transf_like"/>
    <property type="match status" value="1"/>
</dbReference>
<evidence type="ECO:0000256" key="4">
    <source>
        <dbReference type="ARBA" id="ARBA00022741"/>
    </source>
</evidence>
<dbReference type="PANTHER" id="PTHR12039:SF0">
    <property type="entry name" value="NICOTINAMIDE-NUCLEOTIDE ADENYLYLTRANSFERASE"/>
    <property type="match status" value="1"/>
</dbReference>
<sequence>MGGPEKNSLRHWDLNPGLQLYAVTLYPLSHTGYPFQCRIESSQFKLHHVLEIARDHLHRLGYHNVIGGIVSPVHDGYGKKELVSATHRCEMLRLALQNSNWIRLSDWECHQESWTRTRLVLQYHQNQLNSILNSNNESPNKRQRRDDLLWIPDDVKFHSGGPVQVKLLCGADLLESFGTPGLWTDDDIDTIVGQHGLVVITREGNNPNKFIYESDLLTKYQSNISIVTEWIANEVSSTKVRRALRRSESVKYLLQDSVIDYIHKLGLYSTKDNKYLLYPESQSRTCFLTPSPSDVNMESPSPTSNYGKYDFNETVTVEQMTSGSRFGGNPLLNGPSTYIHVENIMQERNEIESRYAERIGNEENSKRTTLSMGYPGQAVQIIATHKGNNIVHTEKVSMDTNDIVTETKIVEEPVANVKIHITKDGIKVISDKETTV</sequence>
<keyword evidence="1 7" id="KW-0662">Pyridine nucleotide biosynthesis</keyword>
<dbReference type="Proteomes" id="UP001148838">
    <property type="component" value="Unassembled WGS sequence"/>
</dbReference>
<dbReference type="InterPro" id="IPR014729">
    <property type="entry name" value="Rossmann-like_a/b/a_fold"/>
</dbReference>
<feature type="domain" description="Cytidyltransferase-like" evidence="9">
    <location>
        <begin position="52"/>
        <end position="242"/>
    </location>
</feature>
<keyword evidence="5 7" id="KW-0067">ATP-binding</keyword>
<dbReference type="EMBL" id="JAJSOF020000001">
    <property type="protein sequence ID" value="KAJ4450996.1"/>
    <property type="molecule type" value="Genomic_DNA"/>
</dbReference>
<dbReference type="InterPro" id="IPR005248">
    <property type="entry name" value="NadD/NMNAT"/>
</dbReference>
<keyword evidence="3 7" id="KW-0548">Nucleotidyltransferase</keyword>
<evidence type="ECO:0000256" key="2">
    <source>
        <dbReference type="ARBA" id="ARBA00022679"/>
    </source>
</evidence>
<evidence type="ECO:0000256" key="8">
    <source>
        <dbReference type="SAM" id="MobiDB-lite"/>
    </source>
</evidence>
<comment type="caution">
    <text evidence="10">The sequence shown here is derived from an EMBL/GenBank/DDBJ whole genome shotgun (WGS) entry which is preliminary data.</text>
</comment>
<dbReference type="NCBIfam" id="TIGR00482">
    <property type="entry name" value="nicotinate (nicotinamide) nucleotide adenylyltransferase"/>
    <property type="match status" value="1"/>
</dbReference>
<evidence type="ECO:0000313" key="10">
    <source>
        <dbReference type="EMBL" id="KAJ4450996.1"/>
    </source>
</evidence>
<name>A0ABQ8TXX1_PERAM</name>
<protein>
    <recommendedName>
        <fullName evidence="7">Nicotinamide-nucleotide adenylyltransferase</fullName>
        <ecNumber evidence="7">2.7.7.1</ecNumber>
        <ecNumber evidence="7">2.7.7.18</ecNumber>
    </recommendedName>
</protein>
<feature type="region of interest" description="Disordered" evidence="8">
    <location>
        <begin position="289"/>
        <end position="308"/>
    </location>
</feature>
<evidence type="ECO:0000256" key="6">
    <source>
        <dbReference type="ARBA" id="ARBA00023027"/>
    </source>
</evidence>
<comment type="similarity">
    <text evidence="7">Belongs to the eukaryotic NMN adenylyltransferase family.</text>
</comment>